<gene>
    <name evidence="1" type="ORF">CEPID_03045</name>
</gene>
<reference evidence="1 2" key="1">
    <citation type="submission" date="2015-05" db="EMBL/GenBank/DDBJ databases">
        <title>Complete genome sequence of Corynebacterium epidermidicanis DSM 45586, isolated from the skin of a dog suffering from pruritus.</title>
        <authorList>
            <person name="Ruckert C."/>
            <person name="Albersmeier A."/>
            <person name="Winkler A."/>
            <person name="Tauch A."/>
        </authorList>
    </citation>
    <scope>NUCLEOTIDE SEQUENCE [LARGE SCALE GENOMIC DNA]</scope>
    <source>
        <strain evidence="1 2">DSM 45586</strain>
    </source>
</reference>
<protein>
    <submittedName>
        <fullName evidence="1">Uncharacterized protein</fullName>
    </submittedName>
</protein>
<dbReference type="EMBL" id="CP011541">
    <property type="protein sequence ID" value="AKK02489.1"/>
    <property type="molecule type" value="Genomic_DNA"/>
</dbReference>
<name>A0A0G3GMW7_9CORY</name>
<evidence type="ECO:0000313" key="1">
    <source>
        <dbReference type="EMBL" id="AKK02489.1"/>
    </source>
</evidence>
<proteinExistence type="predicted"/>
<organism evidence="1 2">
    <name type="scientific">Corynebacterium epidermidicanis</name>
    <dbReference type="NCBI Taxonomy" id="1050174"/>
    <lineage>
        <taxon>Bacteria</taxon>
        <taxon>Bacillati</taxon>
        <taxon>Actinomycetota</taxon>
        <taxon>Actinomycetes</taxon>
        <taxon>Mycobacteriales</taxon>
        <taxon>Corynebacteriaceae</taxon>
        <taxon>Corynebacterium</taxon>
    </lineage>
</organism>
<accession>A0A0G3GMW7</accession>
<dbReference type="STRING" id="1050174.CEPID_03045"/>
<dbReference type="KEGG" id="cei:CEPID_03045"/>
<sequence>MQSADPEQTFSQLTDAEKHTFVEAMAPTTVTTTELTTDQAMPMRASNGCWNQQIQQDYRSNFGFVTYRLFVSSHWCAENDRITSHSITGASGQKVAPGYTFEGISAQGATNYGDRGVSVAQGHFKVWDAPEWIPGTHHYPCARQTTFPGRSEASGHIGGSCMP</sequence>
<dbReference type="PATRIC" id="fig|1050174.4.peg.620"/>
<evidence type="ECO:0000313" key="2">
    <source>
        <dbReference type="Proteomes" id="UP000035368"/>
    </source>
</evidence>
<dbReference type="Proteomes" id="UP000035368">
    <property type="component" value="Chromosome"/>
</dbReference>
<dbReference type="AlphaFoldDB" id="A0A0G3GMW7"/>
<keyword evidence="2" id="KW-1185">Reference proteome</keyword>